<keyword evidence="1" id="KW-0472">Membrane</keyword>
<dbReference type="Proteomes" id="UP001430701">
    <property type="component" value="Unassembled WGS sequence"/>
</dbReference>
<accession>A0ABS8TYW0</accession>
<proteinExistence type="predicted"/>
<keyword evidence="1" id="KW-0812">Transmembrane</keyword>
<comment type="caution">
    <text evidence="2">The sequence shown here is derived from an EMBL/GenBank/DDBJ whole genome shotgun (WGS) entry which is preliminary data.</text>
</comment>
<dbReference type="RefSeq" id="WP_230428503.1">
    <property type="nucleotide sequence ID" value="NZ_CP087676.1"/>
</dbReference>
<evidence type="ECO:0000313" key="2">
    <source>
        <dbReference type="EMBL" id="MCD8474063.1"/>
    </source>
</evidence>
<protein>
    <submittedName>
        <fullName evidence="2">Uncharacterized protein</fullName>
    </submittedName>
</protein>
<name>A0ABS8TYW0_9GAMM</name>
<evidence type="ECO:0000256" key="1">
    <source>
        <dbReference type="SAM" id="Phobius"/>
    </source>
</evidence>
<organism evidence="2 3">
    <name type="scientific">Xylella taiwanensis</name>
    <dbReference type="NCBI Taxonomy" id="1444770"/>
    <lineage>
        <taxon>Bacteria</taxon>
        <taxon>Pseudomonadati</taxon>
        <taxon>Pseudomonadota</taxon>
        <taxon>Gammaproteobacteria</taxon>
        <taxon>Lysobacterales</taxon>
        <taxon>Lysobacteraceae</taxon>
        <taxon>Xylella</taxon>
    </lineage>
</organism>
<evidence type="ECO:0000313" key="3">
    <source>
        <dbReference type="Proteomes" id="UP001430701"/>
    </source>
</evidence>
<reference evidence="2" key="1">
    <citation type="submission" date="2021-11" db="EMBL/GenBank/DDBJ databases">
        <title>Genome sequence of Xylella taiwanensis PLS432.</title>
        <authorList>
            <person name="Weng L.-W."/>
            <person name="Su C.-C."/>
            <person name="Tsai C.-W."/>
            <person name="Kuo C.-H."/>
        </authorList>
    </citation>
    <scope>NUCLEOTIDE SEQUENCE</scope>
    <source>
        <strain evidence="2">PLS432</strain>
    </source>
</reference>
<sequence>MRALMLVAIAFEKQHPRGGLLAHRAGVAGVAARGGVAVLMWALNDLV</sequence>
<keyword evidence="3" id="KW-1185">Reference proteome</keyword>
<feature type="transmembrane region" description="Helical" evidence="1">
    <location>
        <begin position="21"/>
        <end position="43"/>
    </location>
</feature>
<dbReference type="EMBL" id="JAJPPU010000004">
    <property type="protein sequence ID" value="MCD8474063.1"/>
    <property type="molecule type" value="Genomic_DNA"/>
</dbReference>
<keyword evidence="1" id="KW-1133">Transmembrane helix</keyword>
<gene>
    <name evidence="2" type="ORF">LPH55_11505</name>
</gene>